<reference evidence="2" key="2">
    <citation type="submission" date="2023-05" db="EMBL/GenBank/DDBJ databases">
        <authorList>
            <consortium name="Lawrence Berkeley National Laboratory"/>
            <person name="Steindorff A."/>
            <person name="Hensen N."/>
            <person name="Bonometti L."/>
            <person name="Westerberg I."/>
            <person name="Brannstrom I.O."/>
            <person name="Guillou S."/>
            <person name="Cros-Aarteil S."/>
            <person name="Calhoun S."/>
            <person name="Haridas S."/>
            <person name="Kuo A."/>
            <person name="Mondo S."/>
            <person name="Pangilinan J."/>
            <person name="Riley R."/>
            <person name="Labutti K."/>
            <person name="Andreopoulos B."/>
            <person name="Lipzen A."/>
            <person name="Chen C."/>
            <person name="Yanf M."/>
            <person name="Daum C."/>
            <person name="Ng V."/>
            <person name="Clum A."/>
            <person name="Ohm R."/>
            <person name="Martin F."/>
            <person name="Silar P."/>
            <person name="Natvig D."/>
            <person name="Lalanne C."/>
            <person name="Gautier V."/>
            <person name="Ament-Velasquez S.L."/>
            <person name="Kruys A."/>
            <person name="Hutchinson M.I."/>
            <person name="Powell A.J."/>
            <person name="Barry K."/>
            <person name="Miller A.N."/>
            <person name="Grigoriev I.V."/>
            <person name="Debuchy R."/>
            <person name="Gladieux P."/>
            <person name="Thoren M.H."/>
            <person name="Johannesson H."/>
        </authorList>
    </citation>
    <scope>NUCLEOTIDE SEQUENCE</scope>
    <source>
        <strain evidence="2">CBS 508.74</strain>
    </source>
</reference>
<dbReference type="RefSeq" id="XP_064674027.1">
    <property type="nucleotide sequence ID" value="XM_064812901.1"/>
</dbReference>
<name>A0AAN6TL40_9PEZI</name>
<dbReference type="PANTHER" id="PTHR47543:SF2">
    <property type="entry name" value="RNA POLYMERASE II TRANSCRIPTION FACTOR SIII SUBUNIT A"/>
    <property type="match status" value="1"/>
</dbReference>
<dbReference type="Gene3D" id="6.10.250.3180">
    <property type="match status" value="1"/>
</dbReference>
<comment type="caution">
    <text evidence="2">The sequence shown here is derived from an EMBL/GenBank/DDBJ whole genome shotgun (WGS) entry which is preliminary data.</text>
</comment>
<sequence>MPGPKNLVDLCIKVAADNVNRITSLGSLPSNLIAPIIKAVKTAEHLRTLELNSDDIYDVTAEQWPRIIKKDFPILVAKHNLVAENPESWHKVWQEYKHIQDEEIAAATEKLKQDFAAHKEQKDARGAVIISPKDTKKLRLPRPPGHRSQSPHWSLLPRQKRSFLSKARAELAVQAKHFRLATPTGKLPVPTGQLTKAPEAMVNNARIALQTGPGTSVIRAPRQKVSPATGETERQLKQREARLLQIKKAGATTTALHDSSSRLRQAEKATAVNTANVQDNEGTSHPNDGEPGDSTEFDDLFGDDLLGDLDLNGPPPAGPMSAKPPEVAAGLSSQTADKLPIQPRRGLLSAAPGTNKVTRNAMSSPEGPASANPAHPGPRSEAPSSSPGRQGPAPSSSMPSQLKRKRTAVDLCMRTDRKKRSHV</sequence>
<keyword evidence="3" id="KW-1185">Reference proteome</keyword>
<feature type="compositionally biased region" description="Polar residues" evidence="1">
    <location>
        <begin position="382"/>
        <end position="400"/>
    </location>
</feature>
<evidence type="ECO:0008006" key="4">
    <source>
        <dbReference type="Google" id="ProtNLM"/>
    </source>
</evidence>
<accession>A0AAN6TL40</accession>
<gene>
    <name evidence="2" type="ORF">N656DRAFT_745489</name>
</gene>
<feature type="region of interest" description="Disordered" evidence="1">
    <location>
        <begin position="249"/>
        <end position="423"/>
    </location>
</feature>
<dbReference type="Pfam" id="PF06881">
    <property type="entry name" value="Elongin_A"/>
    <property type="match status" value="1"/>
</dbReference>
<evidence type="ECO:0000313" key="3">
    <source>
        <dbReference type="Proteomes" id="UP001302812"/>
    </source>
</evidence>
<dbReference type="PANTHER" id="PTHR47543">
    <property type="entry name" value="OS08G0169600 PROTEIN"/>
    <property type="match status" value="1"/>
</dbReference>
<dbReference type="GO" id="GO:0006368">
    <property type="term" value="P:transcription elongation by RNA polymerase II"/>
    <property type="evidence" value="ECO:0007669"/>
    <property type="project" value="InterPro"/>
</dbReference>
<feature type="compositionally biased region" description="Polar residues" evidence="1">
    <location>
        <begin position="271"/>
        <end position="286"/>
    </location>
</feature>
<feature type="compositionally biased region" description="Acidic residues" evidence="1">
    <location>
        <begin position="290"/>
        <end position="307"/>
    </location>
</feature>
<dbReference type="GeneID" id="89937026"/>
<feature type="region of interest" description="Disordered" evidence="1">
    <location>
        <begin position="118"/>
        <end position="153"/>
    </location>
</feature>
<protein>
    <recommendedName>
        <fullName evidence="4">Elongin-A</fullName>
    </recommendedName>
</protein>
<dbReference type="GO" id="GO:0070449">
    <property type="term" value="C:elongin complex"/>
    <property type="evidence" value="ECO:0007669"/>
    <property type="project" value="InterPro"/>
</dbReference>
<dbReference type="AlphaFoldDB" id="A0AAN6TL40"/>
<evidence type="ECO:0000256" key="1">
    <source>
        <dbReference type="SAM" id="MobiDB-lite"/>
    </source>
</evidence>
<evidence type="ECO:0000313" key="2">
    <source>
        <dbReference type="EMBL" id="KAK4116457.1"/>
    </source>
</evidence>
<reference evidence="2" key="1">
    <citation type="journal article" date="2023" name="Mol. Phylogenet. Evol.">
        <title>Genome-scale phylogeny and comparative genomics of the fungal order Sordariales.</title>
        <authorList>
            <person name="Hensen N."/>
            <person name="Bonometti L."/>
            <person name="Westerberg I."/>
            <person name="Brannstrom I.O."/>
            <person name="Guillou S."/>
            <person name="Cros-Aarteil S."/>
            <person name="Calhoun S."/>
            <person name="Haridas S."/>
            <person name="Kuo A."/>
            <person name="Mondo S."/>
            <person name="Pangilinan J."/>
            <person name="Riley R."/>
            <person name="LaButti K."/>
            <person name="Andreopoulos B."/>
            <person name="Lipzen A."/>
            <person name="Chen C."/>
            <person name="Yan M."/>
            <person name="Daum C."/>
            <person name="Ng V."/>
            <person name="Clum A."/>
            <person name="Steindorff A."/>
            <person name="Ohm R.A."/>
            <person name="Martin F."/>
            <person name="Silar P."/>
            <person name="Natvig D.O."/>
            <person name="Lalanne C."/>
            <person name="Gautier V."/>
            <person name="Ament-Velasquez S.L."/>
            <person name="Kruys A."/>
            <person name="Hutchinson M.I."/>
            <person name="Powell A.J."/>
            <person name="Barry K."/>
            <person name="Miller A.N."/>
            <person name="Grigoriev I.V."/>
            <person name="Debuchy R."/>
            <person name="Gladieux P."/>
            <person name="Hiltunen Thoren M."/>
            <person name="Johannesson H."/>
        </authorList>
    </citation>
    <scope>NUCLEOTIDE SEQUENCE</scope>
    <source>
        <strain evidence="2">CBS 508.74</strain>
    </source>
</reference>
<dbReference type="Proteomes" id="UP001302812">
    <property type="component" value="Unassembled WGS sequence"/>
</dbReference>
<dbReference type="InterPro" id="IPR010684">
    <property type="entry name" value="RNA_pol_II_trans_fac_SIII_A"/>
</dbReference>
<proteinExistence type="predicted"/>
<organism evidence="2 3">
    <name type="scientific">Canariomyces notabilis</name>
    <dbReference type="NCBI Taxonomy" id="2074819"/>
    <lineage>
        <taxon>Eukaryota</taxon>
        <taxon>Fungi</taxon>
        <taxon>Dikarya</taxon>
        <taxon>Ascomycota</taxon>
        <taxon>Pezizomycotina</taxon>
        <taxon>Sordariomycetes</taxon>
        <taxon>Sordariomycetidae</taxon>
        <taxon>Sordariales</taxon>
        <taxon>Chaetomiaceae</taxon>
        <taxon>Canariomyces</taxon>
    </lineage>
</organism>
<dbReference type="EMBL" id="MU853333">
    <property type="protein sequence ID" value="KAK4116457.1"/>
    <property type="molecule type" value="Genomic_DNA"/>
</dbReference>